<dbReference type="InterPro" id="IPR014284">
    <property type="entry name" value="RNA_pol_sigma-70_dom"/>
</dbReference>
<dbReference type="InterPro" id="IPR036388">
    <property type="entry name" value="WH-like_DNA-bd_sf"/>
</dbReference>
<evidence type="ECO:0000313" key="7">
    <source>
        <dbReference type="EMBL" id="MBT2134623.1"/>
    </source>
</evidence>
<protein>
    <submittedName>
        <fullName evidence="7">RNA polymerase sigma factor</fullName>
    </submittedName>
</protein>
<dbReference type="PANTHER" id="PTHR43133:SF63">
    <property type="entry name" value="RNA POLYMERASE SIGMA FACTOR FECI-RELATED"/>
    <property type="match status" value="1"/>
</dbReference>
<comment type="similarity">
    <text evidence="1">Belongs to the sigma-70 factor family. ECF subfamily.</text>
</comment>
<dbReference type="Pfam" id="PF08281">
    <property type="entry name" value="Sigma70_r4_2"/>
    <property type="match status" value="1"/>
</dbReference>
<organism evidence="7 8">
    <name type="scientific">Croceibacterium selenioxidans</name>
    <dbReference type="NCBI Taxonomy" id="2838833"/>
    <lineage>
        <taxon>Bacteria</taxon>
        <taxon>Pseudomonadati</taxon>
        <taxon>Pseudomonadota</taxon>
        <taxon>Alphaproteobacteria</taxon>
        <taxon>Sphingomonadales</taxon>
        <taxon>Erythrobacteraceae</taxon>
        <taxon>Croceibacterium</taxon>
    </lineage>
</organism>
<dbReference type="InterPro" id="IPR007627">
    <property type="entry name" value="RNA_pol_sigma70_r2"/>
</dbReference>
<dbReference type="InterPro" id="IPR013249">
    <property type="entry name" value="RNA_pol_sigma70_r4_t2"/>
</dbReference>
<proteinExistence type="inferred from homology"/>
<name>A0ABS5W5Q0_9SPHN</name>
<dbReference type="PANTHER" id="PTHR43133">
    <property type="entry name" value="RNA POLYMERASE ECF-TYPE SIGMA FACTO"/>
    <property type="match status" value="1"/>
</dbReference>
<comment type="caution">
    <text evidence="7">The sequence shown here is derived from an EMBL/GenBank/DDBJ whole genome shotgun (WGS) entry which is preliminary data.</text>
</comment>
<sequence length="176" mass="20024">MESGQAQSSIELLAREAKPVRHWLKGYFRRRIGAESDVDDLVQEVFRRIVSRDSIEPIGSLNGYVMKVAANVLTDNARQRSSRHVGRHVEFDADLHGDMEFDPERVLTGKEELDAATSALLSLPERTRTVFILRRLEGWRFADVAKHLGISVSAAEKHMVKAIRHLSDEMERRHAP</sequence>
<dbReference type="Pfam" id="PF04542">
    <property type="entry name" value="Sigma70_r2"/>
    <property type="match status" value="1"/>
</dbReference>
<evidence type="ECO:0000256" key="1">
    <source>
        <dbReference type="ARBA" id="ARBA00010641"/>
    </source>
</evidence>
<dbReference type="RefSeq" id="WP_214536257.1">
    <property type="nucleotide sequence ID" value="NZ_JAHFVK010000002.1"/>
</dbReference>
<gene>
    <name evidence="7" type="ORF">KK137_09775</name>
</gene>
<dbReference type="SUPFAM" id="SSF88659">
    <property type="entry name" value="Sigma3 and sigma4 domains of RNA polymerase sigma factors"/>
    <property type="match status" value="1"/>
</dbReference>
<accession>A0ABS5W5Q0</accession>
<dbReference type="InterPro" id="IPR013325">
    <property type="entry name" value="RNA_pol_sigma_r2"/>
</dbReference>
<keyword evidence="8" id="KW-1185">Reference proteome</keyword>
<evidence type="ECO:0000313" key="8">
    <source>
        <dbReference type="Proteomes" id="UP000811255"/>
    </source>
</evidence>
<dbReference type="SUPFAM" id="SSF88946">
    <property type="entry name" value="Sigma2 domain of RNA polymerase sigma factors"/>
    <property type="match status" value="1"/>
</dbReference>
<dbReference type="Proteomes" id="UP000811255">
    <property type="component" value="Unassembled WGS sequence"/>
</dbReference>
<evidence type="ECO:0000259" key="6">
    <source>
        <dbReference type="Pfam" id="PF08281"/>
    </source>
</evidence>
<evidence type="ECO:0000259" key="5">
    <source>
        <dbReference type="Pfam" id="PF04542"/>
    </source>
</evidence>
<dbReference type="Gene3D" id="1.10.10.10">
    <property type="entry name" value="Winged helix-like DNA-binding domain superfamily/Winged helix DNA-binding domain"/>
    <property type="match status" value="1"/>
</dbReference>
<keyword evidence="4" id="KW-0804">Transcription</keyword>
<dbReference type="Gene3D" id="1.10.1740.10">
    <property type="match status" value="1"/>
</dbReference>
<dbReference type="EMBL" id="JAHFVK010000002">
    <property type="protein sequence ID" value="MBT2134623.1"/>
    <property type="molecule type" value="Genomic_DNA"/>
</dbReference>
<dbReference type="NCBIfam" id="TIGR02937">
    <property type="entry name" value="sigma70-ECF"/>
    <property type="match status" value="1"/>
</dbReference>
<keyword evidence="3" id="KW-0731">Sigma factor</keyword>
<feature type="domain" description="RNA polymerase sigma-70 region 2" evidence="5">
    <location>
        <begin position="21"/>
        <end position="81"/>
    </location>
</feature>
<keyword evidence="2" id="KW-0805">Transcription regulation</keyword>
<evidence type="ECO:0000256" key="3">
    <source>
        <dbReference type="ARBA" id="ARBA00023082"/>
    </source>
</evidence>
<dbReference type="InterPro" id="IPR039425">
    <property type="entry name" value="RNA_pol_sigma-70-like"/>
</dbReference>
<feature type="domain" description="RNA polymerase sigma factor 70 region 4 type 2" evidence="6">
    <location>
        <begin position="115"/>
        <end position="166"/>
    </location>
</feature>
<reference evidence="7 8" key="1">
    <citation type="submission" date="2021-05" db="EMBL/GenBank/DDBJ databases">
        <title>Croceibacterium sp. LX-88 genome sequence.</title>
        <authorList>
            <person name="Luo X."/>
        </authorList>
    </citation>
    <scope>NUCLEOTIDE SEQUENCE [LARGE SCALE GENOMIC DNA]</scope>
    <source>
        <strain evidence="7 8">LX-88</strain>
    </source>
</reference>
<dbReference type="CDD" id="cd06171">
    <property type="entry name" value="Sigma70_r4"/>
    <property type="match status" value="1"/>
</dbReference>
<evidence type="ECO:0000256" key="4">
    <source>
        <dbReference type="ARBA" id="ARBA00023163"/>
    </source>
</evidence>
<dbReference type="InterPro" id="IPR013324">
    <property type="entry name" value="RNA_pol_sigma_r3/r4-like"/>
</dbReference>
<evidence type="ECO:0000256" key="2">
    <source>
        <dbReference type="ARBA" id="ARBA00023015"/>
    </source>
</evidence>